<accession>A0A7J7KYP9</accession>
<dbReference type="AlphaFoldDB" id="A0A7J7KYP9"/>
<name>A0A7J7KYP9_9MAGN</name>
<evidence type="ECO:0000313" key="2">
    <source>
        <dbReference type="Proteomes" id="UP000541444"/>
    </source>
</evidence>
<reference evidence="1 2" key="1">
    <citation type="journal article" date="2020" name="IScience">
        <title>Genome Sequencing of the Endangered Kingdonia uniflora (Circaeasteraceae, Ranunculales) Reveals Potential Mechanisms of Evolutionary Specialization.</title>
        <authorList>
            <person name="Sun Y."/>
            <person name="Deng T."/>
            <person name="Zhang A."/>
            <person name="Moore M.J."/>
            <person name="Landis J.B."/>
            <person name="Lin N."/>
            <person name="Zhang H."/>
            <person name="Zhang X."/>
            <person name="Huang J."/>
            <person name="Zhang X."/>
            <person name="Sun H."/>
            <person name="Wang H."/>
        </authorList>
    </citation>
    <scope>NUCLEOTIDE SEQUENCE [LARGE SCALE GENOMIC DNA]</scope>
    <source>
        <strain evidence="1">TB1705</strain>
        <tissue evidence="1">Leaf</tissue>
    </source>
</reference>
<dbReference type="EMBL" id="JACGCM010002788">
    <property type="protein sequence ID" value="KAF6135432.1"/>
    <property type="molecule type" value="Genomic_DNA"/>
</dbReference>
<organism evidence="1 2">
    <name type="scientific">Kingdonia uniflora</name>
    <dbReference type="NCBI Taxonomy" id="39325"/>
    <lineage>
        <taxon>Eukaryota</taxon>
        <taxon>Viridiplantae</taxon>
        <taxon>Streptophyta</taxon>
        <taxon>Embryophyta</taxon>
        <taxon>Tracheophyta</taxon>
        <taxon>Spermatophyta</taxon>
        <taxon>Magnoliopsida</taxon>
        <taxon>Ranunculales</taxon>
        <taxon>Circaeasteraceae</taxon>
        <taxon>Kingdonia</taxon>
    </lineage>
</organism>
<gene>
    <name evidence="1" type="ORF">GIB67_027306</name>
</gene>
<protein>
    <submittedName>
        <fullName evidence="1">Uncharacterized protein</fullName>
    </submittedName>
</protein>
<dbReference type="OrthoDB" id="1095098at2759"/>
<sequence length="153" mass="17858">MDSFEALVAHIQGFSSNFNDLSHLHSFLKQSKNSLRFQANRLAPVLDQLDPLKHTLGYLFIFNTDSYHQLQYSLTLQQKLQPQQLPQQVEVDGGGKEEEELHDYSLIQKMEVFEAMDQVTDDPIVRKMAPEWLPWYLGSSYWVPPHETIYITF</sequence>
<comment type="caution">
    <text evidence="1">The sequence shown here is derived from an EMBL/GenBank/DDBJ whole genome shotgun (WGS) entry which is preliminary data.</text>
</comment>
<dbReference type="Proteomes" id="UP000541444">
    <property type="component" value="Unassembled WGS sequence"/>
</dbReference>
<evidence type="ECO:0000313" key="1">
    <source>
        <dbReference type="EMBL" id="KAF6135432.1"/>
    </source>
</evidence>
<keyword evidence="2" id="KW-1185">Reference proteome</keyword>
<proteinExistence type="predicted"/>